<protein>
    <submittedName>
        <fullName evidence="2">Uncharacterized protein</fullName>
    </submittedName>
</protein>
<sequence length="77" mass="8603">MMPSGSRSSKGGKKVQDDKGHEKEYYKKKKNEPCPKCGGHCTSGGCTSGGPKYTEPDNGDESRKKNYEQDEMKIHKY</sequence>
<evidence type="ECO:0000313" key="3">
    <source>
        <dbReference type="Proteomes" id="UP000235672"/>
    </source>
</evidence>
<dbReference type="Proteomes" id="UP000235672">
    <property type="component" value="Unassembled WGS sequence"/>
</dbReference>
<feature type="compositionally biased region" description="Low complexity" evidence="1">
    <location>
        <begin position="34"/>
        <end position="45"/>
    </location>
</feature>
<name>A0A2J6PZL4_9HELO</name>
<feature type="compositionally biased region" description="Basic and acidic residues" evidence="1">
    <location>
        <begin position="14"/>
        <end position="25"/>
    </location>
</feature>
<evidence type="ECO:0000256" key="1">
    <source>
        <dbReference type="SAM" id="MobiDB-lite"/>
    </source>
</evidence>
<keyword evidence="3" id="KW-1185">Reference proteome</keyword>
<gene>
    <name evidence="2" type="ORF">NA56DRAFT_750562</name>
</gene>
<dbReference type="EMBL" id="KZ613489">
    <property type="protein sequence ID" value="PMD19473.1"/>
    <property type="molecule type" value="Genomic_DNA"/>
</dbReference>
<feature type="region of interest" description="Disordered" evidence="1">
    <location>
        <begin position="1"/>
        <end position="77"/>
    </location>
</feature>
<evidence type="ECO:0000313" key="2">
    <source>
        <dbReference type="EMBL" id="PMD19473.1"/>
    </source>
</evidence>
<feature type="compositionally biased region" description="Basic and acidic residues" evidence="1">
    <location>
        <begin position="60"/>
        <end position="77"/>
    </location>
</feature>
<accession>A0A2J6PZL4</accession>
<reference evidence="2 3" key="1">
    <citation type="submission" date="2016-05" db="EMBL/GenBank/DDBJ databases">
        <title>A degradative enzymes factory behind the ericoid mycorrhizal symbiosis.</title>
        <authorList>
            <consortium name="DOE Joint Genome Institute"/>
            <person name="Martino E."/>
            <person name="Morin E."/>
            <person name="Grelet G."/>
            <person name="Kuo A."/>
            <person name="Kohler A."/>
            <person name="Daghino S."/>
            <person name="Barry K."/>
            <person name="Choi C."/>
            <person name="Cichocki N."/>
            <person name="Clum A."/>
            <person name="Copeland A."/>
            <person name="Hainaut M."/>
            <person name="Haridas S."/>
            <person name="Labutti K."/>
            <person name="Lindquist E."/>
            <person name="Lipzen A."/>
            <person name="Khouja H.-R."/>
            <person name="Murat C."/>
            <person name="Ohm R."/>
            <person name="Olson A."/>
            <person name="Spatafora J."/>
            <person name="Veneault-Fourrey C."/>
            <person name="Henrissat B."/>
            <person name="Grigoriev I."/>
            <person name="Martin F."/>
            <person name="Perotto S."/>
        </authorList>
    </citation>
    <scope>NUCLEOTIDE SEQUENCE [LARGE SCALE GENOMIC DNA]</scope>
    <source>
        <strain evidence="2 3">UAMH 7357</strain>
    </source>
</reference>
<proteinExistence type="predicted"/>
<dbReference type="AlphaFoldDB" id="A0A2J6PZL4"/>
<organism evidence="2 3">
    <name type="scientific">Hyaloscypha hepaticicola</name>
    <dbReference type="NCBI Taxonomy" id="2082293"/>
    <lineage>
        <taxon>Eukaryota</taxon>
        <taxon>Fungi</taxon>
        <taxon>Dikarya</taxon>
        <taxon>Ascomycota</taxon>
        <taxon>Pezizomycotina</taxon>
        <taxon>Leotiomycetes</taxon>
        <taxon>Helotiales</taxon>
        <taxon>Hyaloscyphaceae</taxon>
        <taxon>Hyaloscypha</taxon>
    </lineage>
</organism>